<evidence type="ECO:0000256" key="4">
    <source>
        <dbReference type="ARBA" id="ARBA00022755"/>
    </source>
</evidence>
<evidence type="ECO:0000259" key="5">
    <source>
        <dbReference type="Pfam" id="PF00551"/>
    </source>
</evidence>
<dbReference type="GO" id="GO:0006189">
    <property type="term" value="P:'de novo' IMP biosynthetic process"/>
    <property type="evidence" value="ECO:0007669"/>
    <property type="project" value="InterPro"/>
</dbReference>
<evidence type="ECO:0000313" key="6">
    <source>
        <dbReference type="EMBL" id="SVA41753.1"/>
    </source>
</evidence>
<dbReference type="SUPFAM" id="SSF53328">
    <property type="entry name" value="Formyltransferase"/>
    <property type="match status" value="1"/>
</dbReference>
<dbReference type="PANTHER" id="PTHR43369:SF2">
    <property type="entry name" value="PHOSPHORIBOSYLGLYCINAMIDE FORMYLTRANSFERASE"/>
    <property type="match status" value="1"/>
</dbReference>
<dbReference type="AlphaFoldDB" id="A0A381VQE4"/>
<dbReference type="CDD" id="cd08645">
    <property type="entry name" value="FMT_core_GART"/>
    <property type="match status" value="1"/>
</dbReference>
<dbReference type="InterPro" id="IPR004607">
    <property type="entry name" value="GART"/>
</dbReference>
<organism evidence="6">
    <name type="scientific">marine metagenome</name>
    <dbReference type="NCBI Taxonomy" id="408172"/>
    <lineage>
        <taxon>unclassified sequences</taxon>
        <taxon>metagenomes</taxon>
        <taxon>ecological metagenomes</taxon>
    </lineage>
</organism>
<dbReference type="InterPro" id="IPR002376">
    <property type="entry name" value="Formyl_transf_N"/>
</dbReference>
<reference evidence="6" key="1">
    <citation type="submission" date="2018-05" db="EMBL/GenBank/DDBJ databases">
        <authorList>
            <person name="Lanie J.A."/>
            <person name="Ng W.-L."/>
            <person name="Kazmierczak K.M."/>
            <person name="Andrzejewski T.M."/>
            <person name="Davidsen T.M."/>
            <person name="Wayne K.J."/>
            <person name="Tettelin H."/>
            <person name="Glass J.I."/>
            <person name="Rusch D."/>
            <person name="Podicherti R."/>
            <person name="Tsui H.-C.T."/>
            <person name="Winkler M.E."/>
        </authorList>
    </citation>
    <scope>NUCLEOTIDE SEQUENCE</scope>
</reference>
<comment type="pathway">
    <text evidence="1">Purine metabolism; IMP biosynthesis via de novo pathway; N(2)-formyl-N(1)-(5-phospho-D-ribosyl)glycinamide from N(1)-(5-phospho-D-ribosyl)glycinamide (10-formyl THF route): step 1/1.</text>
</comment>
<sequence length="209" mass="23582">MKNFSFAVLLSGNGSNLKALIKAINEDILEGSICCVLCNNPKAYGIERAKQANIPSKILNHKDFSSREEFDLCMIETLKEFKPDLIVLAGFMRILSSVFVQHYLGRLVNIHPSLLPKYPGLNTHKKVLTSGDKFHGITIHFVDETLDGGPICAQSSIEVQTKSETELKNQIHLLEHKLYPKVINWFGQGRLKLKHKKAFLDGREINIKK</sequence>
<proteinExistence type="inferred from homology"/>
<gene>
    <name evidence="6" type="ORF">METZ01_LOCUS94607</name>
</gene>
<dbReference type="Gene3D" id="3.40.50.170">
    <property type="entry name" value="Formyl transferase, N-terminal domain"/>
    <property type="match status" value="1"/>
</dbReference>
<dbReference type="HAMAP" id="MF_01930">
    <property type="entry name" value="PurN"/>
    <property type="match status" value="1"/>
</dbReference>
<evidence type="ECO:0000256" key="2">
    <source>
        <dbReference type="ARBA" id="ARBA00012254"/>
    </source>
</evidence>
<dbReference type="InterPro" id="IPR036477">
    <property type="entry name" value="Formyl_transf_N_sf"/>
</dbReference>
<dbReference type="EC" id="2.1.2.2" evidence="2"/>
<evidence type="ECO:0000256" key="1">
    <source>
        <dbReference type="ARBA" id="ARBA00005054"/>
    </source>
</evidence>
<dbReference type="GO" id="GO:0005829">
    <property type="term" value="C:cytosol"/>
    <property type="evidence" value="ECO:0007669"/>
    <property type="project" value="TreeGrafter"/>
</dbReference>
<keyword evidence="4" id="KW-0658">Purine biosynthesis</keyword>
<keyword evidence="3" id="KW-0808">Transferase</keyword>
<dbReference type="GO" id="GO:0004644">
    <property type="term" value="F:phosphoribosylglycinamide formyltransferase activity"/>
    <property type="evidence" value="ECO:0007669"/>
    <property type="project" value="UniProtKB-EC"/>
</dbReference>
<dbReference type="PANTHER" id="PTHR43369">
    <property type="entry name" value="PHOSPHORIBOSYLGLYCINAMIDE FORMYLTRANSFERASE"/>
    <property type="match status" value="1"/>
</dbReference>
<dbReference type="EMBL" id="UINC01009306">
    <property type="protein sequence ID" value="SVA41753.1"/>
    <property type="molecule type" value="Genomic_DNA"/>
</dbReference>
<feature type="domain" description="Formyl transferase N-terminal" evidence="5">
    <location>
        <begin position="6"/>
        <end position="183"/>
    </location>
</feature>
<protein>
    <recommendedName>
        <fullName evidence="2">phosphoribosylglycinamide formyltransferase 1</fullName>
        <ecNumber evidence="2">2.1.2.2</ecNumber>
    </recommendedName>
</protein>
<dbReference type="NCBIfam" id="TIGR00639">
    <property type="entry name" value="PurN"/>
    <property type="match status" value="1"/>
</dbReference>
<accession>A0A381VQE4</accession>
<dbReference type="Pfam" id="PF00551">
    <property type="entry name" value="Formyl_trans_N"/>
    <property type="match status" value="1"/>
</dbReference>
<evidence type="ECO:0000256" key="3">
    <source>
        <dbReference type="ARBA" id="ARBA00022679"/>
    </source>
</evidence>
<name>A0A381VQE4_9ZZZZ</name>